<comment type="caution">
    <text evidence="10">The sequence shown here is derived from an EMBL/GenBank/DDBJ whole genome shotgun (WGS) entry which is preliminary data.</text>
</comment>
<dbReference type="PANTHER" id="PTHR12100:SF0">
    <property type="entry name" value="EXOCYST COMPLEX COMPONENT 5"/>
    <property type="match status" value="1"/>
</dbReference>
<evidence type="ECO:0000256" key="1">
    <source>
        <dbReference type="ARBA" id="ARBA00006572"/>
    </source>
</evidence>
<sequence length="710" mass="81507">MSVEELDQEPFSVHEFVERLAWKTMGARARGKPEEFEPLVLHAAFERMINDLREKNADVQRKIDSLEASAREEEKRHWSRVGELQKTNQTLVTDFQKLDERISYVAMKVVHLGDQLEGVNTPRARAVEAQRLMNYLAEFLTEQPLTSPVLTDPFQLQLTADIIQKLHLIALELPLGGKFDRARQRIAEKYDHVEQELIGEFKLSHQQGDRRKMKRIAAVLQNFKGYGKCIEAFMTETLKSAFLKGSLFEEVVPLCEQSWQLISEVFASPDSVMGKLIQHIFQQKIQGHVTSVLGDTGDSEQYLKNLFDLYTKTTKLAGELSRFKLGNDSAFLTKLTRGIFSTHQEKYIEVELRYLNARCAGLLQHYYEFKDHHKKQIQSGGIHDLKRDIQAKIVTVTKTGPVVENFGGETFLSQEVAISILQETKNAFRRCQVVSYSSDLAANAVKIFDALVNYLVIEHIDYAIELGLLGIPLAEPKTEPEIYFFDIVNQANTLFHLFEKQFLDSLIPLVLSSQRHGFCLKRKREIREQMEQKIGQGLDRSIGAIIGWLKFILTTEQKKTDFKPEEDAPMQMISPACSRVVRALNTYVKSMRASLDGQNVEVTLMDLGKRFHRLVYEHILSFQYNSIGAMLVICDVNEYRKSVKEEMRVAIITQLFERLHALCNLLVVVPENLKVVRCGEQLADLDDTIIQNFVQLRADYRTAQIGKWMR</sequence>
<dbReference type="PANTHER" id="PTHR12100">
    <property type="entry name" value="SEC10"/>
    <property type="match status" value="1"/>
</dbReference>
<evidence type="ECO:0000256" key="6">
    <source>
        <dbReference type="ARBA" id="ARBA00031471"/>
    </source>
</evidence>
<keyword evidence="4" id="KW-0268">Exocytosis</keyword>
<reference evidence="10 11" key="1">
    <citation type="submission" date="2018-04" db="EMBL/GenBank/DDBJ databases">
        <title>The genome of golden apple snail Pomacea canaliculata provides insight into stress tolerance and invasive adaptation.</title>
        <authorList>
            <person name="Liu C."/>
            <person name="Liu B."/>
            <person name="Ren Y."/>
            <person name="Zhang Y."/>
            <person name="Wang H."/>
            <person name="Li S."/>
            <person name="Jiang F."/>
            <person name="Yin L."/>
            <person name="Zhang G."/>
            <person name="Qian W."/>
            <person name="Fan W."/>
        </authorList>
    </citation>
    <scope>NUCLEOTIDE SEQUENCE [LARGE SCALE GENOMIC DNA]</scope>
    <source>
        <strain evidence="10">SZHN2017</strain>
        <tissue evidence="10">Muscle</tissue>
    </source>
</reference>
<evidence type="ECO:0000256" key="7">
    <source>
        <dbReference type="SAM" id="Coils"/>
    </source>
</evidence>
<dbReference type="GO" id="GO:0006887">
    <property type="term" value="P:exocytosis"/>
    <property type="evidence" value="ECO:0007669"/>
    <property type="project" value="UniProtKB-KW"/>
</dbReference>
<dbReference type="InterPro" id="IPR048625">
    <property type="entry name" value="Sec10_N"/>
</dbReference>
<evidence type="ECO:0000256" key="2">
    <source>
        <dbReference type="ARBA" id="ARBA00017524"/>
    </source>
</evidence>
<evidence type="ECO:0000313" key="10">
    <source>
        <dbReference type="EMBL" id="PVD25535.1"/>
    </source>
</evidence>
<evidence type="ECO:0000256" key="4">
    <source>
        <dbReference type="ARBA" id="ARBA00022483"/>
    </source>
</evidence>
<name>A0A2T7NWJ0_POMCA</name>
<dbReference type="AlphaFoldDB" id="A0A2T7NWJ0"/>
<evidence type="ECO:0000259" key="8">
    <source>
        <dbReference type="Pfam" id="PF07393"/>
    </source>
</evidence>
<evidence type="ECO:0000256" key="3">
    <source>
        <dbReference type="ARBA" id="ARBA00022448"/>
    </source>
</evidence>
<comment type="similarity">
    <text evidence="1">Belongs to the SEC10 family.</text>
</comment>
<dbReference type="OMA" id="PLCKHHY"/>
<protein>
    <recommendedName>
        <fullName evidence="2">Exocyst complex component 5</fullName>
    </recommendedName>
    <alternativeName>
        <fullName evidence="6">Exocyst complex component Sec10</fullName>
    </alternativeName>
</protein>
<keyword evidence="3" id="KW-0813">Transport</keyword>
<organism evidence="10 11">
    <name type="scientific">Pomacea canaliculata</name>
    <name type="common">Golden apple snail</name>
    <dbReference type="NCBI Taxonomy" id="400727"/>
    <lineage>
        <taxon>Eukaryota</taxon>
        <taxon>Metazoa</taxon>
        <taxon>Spiralia</taxon>
        <taxon>Lophotrochozoa</taxon>
        <taxon>Mollusca</taxon>
        <taxon>Gastropoda</taxon>
        <taxon>Caenogastropoda</taxon>
        <taxon>Architaenioglossa</taxon>
        <taxon>Ampullarioidea</taxon>
        <taxon>Ampullariidae</taxon>
        <taxon>Pomacea</taxon>
    </lineage>
</organism>
<dbReference type="Proteomes" id="UP000245119">
    <property type="component" value="Linkage Group LG8"/>
</dbReference>
<dbReference type="InterPro" id="IPR048627">
    <property type="entry name" value="Sec10_HB"/>
</dbReference>
<feature type="domain" description="Exocyst complex component Sec10-like alpha-helical bundle" evidence="8">
    <location>
        <begin position="159"/>
        <end position="705"/>
    </location>
</feature>
<dbReference type="InterPro" id="IPR009976">
    <property type="entry name" value="Sec10-like"/>
</dbReference>
<dbReference type="EMBL" id="PZQS01000008">
    <property type="protein sequence ID" value="PVD25535.1"/>
    <property type="molecule type" value="Genomic_DNA"/>
</dbReference>
<dbReference type="OrthoDB" id="125856at2759"/>
<evidence type="ECO:0000256" key="5">
    <source>
        <dbReference type="ARBA" id="ARBA00023054"/>
    </source>
</evidence>
<keyword evidence="11" id="KW-1185">Reference proteome</keyword>
<dbReference type="GO" id="GO:0006893">
    <property type="term" value="P:Golgi to plasma membrane transport"/>
    <property type="evidence" value="ECO:0007669"/>
    <property type="project" value="TreeGrafter"/>
</dbReference>
<evidence type="ECO:0000259" key="9">
    <source>
        <dbReference type="Pfam" id="PF20667"/>
    </source>
</evidence>
<gene>
    <name evidence="10" type="ORF">C0Q70_13191</name>
</gene>
<dbReference type="Pfam" id="PF20667">
    <property type="entry name" value="Sec10_N"/>
    <property type="match status" value="1"/>
</dbReference>
<dbReference type="Pfam" id="PF07393">
    <property type="entry name" value="Sec10_HB"/>
    <property type="match status" value="1"/>
</dbReference>
<feature type="coiled-coil region" evidence="7">
    <location>
        <begin position="42"/>
        <end position="76"/>
    </location>
</feature>
<keyword evidence="5 7" id="KW-0175">Coiled coil</keyword>
<proteinExistence type="inferred from homology"/>
<evidence type="ECO:0000313" key="11">
    <source>
        <dbReference type="Proteomes" id="UP000245119"/>
    </source>
</evidence>
<dbReference type="STRING" id="400727.A0A2T7NWJ0"/>
<accession>A0A2T7NWJ0</accession>
<feature type="domain" description="Exocyst complex component Sec10 N-terminal" evidence="9">
    <location>
        <begin position="41"/>
        <end position="145"/>
    </location>
</feature>
<dbReference type="GO" id="GO:0000145">
    <property type="term" value="C:exocyst"/>
    <property type="evidence" value="ECO:0007669"/>
    <property type="project" value="TreeGrafter"/>
</dbReference>